<evidence type="ECO:0000313" key="2">
    <source>
        <dbReference type="Proteomes" id="UP000005426"/>
    </source>
</evidence>
<gene>
    <name evidence="1" type="ORF">TRIATDRAFT_300406</name>
</gene>
<dbReference type="EMBL" id="ABDG02000025">
    <property type="protein sequence ID" value="EHK44078.1"/>
    <property type="molecule type" value="Genomic_DNA"/>
</dbReference>
<reference evidence="1 2" key="1">
    <citation type="journal article" date="2011" name="Genome Biol.">
        <title>Comparative genome sequence analysis underscores mycoparasitism as the ancestral life style of Trichoderma.</title>
        <authorList>
            <person name="Kubicek C.P."/>
            <person name="Herrera-Estrella A."/>
            <person name="Seidl-Seiboth V."/>
            <person name="Martinez D.A."/>
            <person name="Druzhinina I.S."/>
            <person name="Thon M."/>
            <person name="Zeilinger S."/>
            <person name="Casas-Flores S."/>
            <person name="Horwitz B.A."/>
            <person name="Mukherjee P.K."/>
            <person name="Mukherjee M."/>
            <person name="Kredics L."/>
            <person name="Alcaraz L.D."/>
            <person name="Aerts A."/>
            <person name="Antal Z."/>
            <person name="Atanasova L."/>
            <person name="Cervantes-Badillo M.G."/>
            <person name="Challacombe J."/>
            <person name="Chertkov O."/>
            <person name="McCluskey K."/>
            <person name="Coulpier F."/>
            <person name="Deshpande N."/>
            <person name="von Doehren H."/>
            <person name="Ebbole D.J."/>
            <person name="Esquivel-Naranjo E.U."/>
            <person name="Fekete E."/>
            <person name="Flipphi M."/>
            <person name="Glaser F."/>
            <person name="Gomez-Rodriguez E.Y."/>
            <person name="Gruber S."/>
            <person name="Han C."/>
            <person name="Henrissat B."/>
            <person name="Hermosa R."/>
            <person name="Hernandez-Onate M."/>
            <person name="Karaffa L."/>
            <person name="Kosti I."/>
            <person name="Le Crom S."/>
            <person name="Lindquist E."/>
            <person name="Lucas S."/>
            <person name="Luebeck M."/>
            <person name="Luebeck P.S."/>
            <person name="Margeot A."/>
            <person name="Metz B."/>
            <person name="Misra M."/>
            <person name="Nevalainen H."/>
            <person name="Omann M."/>
            <person name="Packer N."/>
            <person name="Perrone G."/>
            <person name="Uresti-Rivera E.E."/>
            <person name="Salamov A."/>
            <person name="Schmoll M."/>
            <person name="Seiboth B."/>
            <person name="Shapiro H."/>
            <person name="Sukno S."/>
            <person name="Tamayo-Ramos J.A."/>
            <person name="Tisch D."/>
            <person name="Wiest A."/>
            <person name="Wilkinson H.H."/>
            <person name="Zhang M."/>
            <person name="Coutinho P.M."/>
            <person name="Kenerley C.M."/>
            <person name="Monte E."/>
            <person name="Baker S.E."/>
            <person name="Grigoriev I.V."/>
        </authorList>
    </citation>
    <scope>NUCLEOTIDE SEQUENCE [LARGE SCALE GENOMIC DNA]</scope>
    <source>
        <strain evidence="2">ATCC 20476 / IMI 206040</strain>
    </source>
</reference>
<proteinExistence type="predicted"/>
<dbReference type="Proteomes" id="UP000005426">
    <property type="component" value="Unassembled WGS sequence"/>
</dbReference>
<evidence type="ECO:0000313" key="1">
    <source>
        <dbReference type="EMBL" id="EHK44078.1"/>
    </source>
</evidence>
<name>G9P032_HYPAI</name>
<keyword evidence="2" id="KW-1185">Reference proteome</keyword>
<comment type="caution">
    <text evidence="1">The sequence shown here is derived from an EMBL/GenBank/DDBJ whole genome shotgun (WGS) entry which is preliminary data.</text>
</comment>
<sequence>MSKMASSSLPPFFETLVGVKGRFLGVGCKMPFGTDWKQPRAYRSRCKVNYSGVSVPVLSRARRSIACVK</sequence>
<dbReference type="AlphaFoldDB" id="G9P032"/>
<organism evidence="1 2">
    <name type="scientific">Hypocrea atroviridis (strain ATCC 20476 / IMI 206040)</name>
    <name type="common">Trichoderma atroviride</name>
    <dbReference type="NCBI Taxonomy" id="452589"/>
    <lineage>
        <taxon>Eukaryota</taxon>
        <taxon>Fungi</taxon>
        <taxon>Dikarya</taxon>
        <taxon>Ascomycota</taxon>
        <taxon>Pezizomycotina</taxon>
        <taxon>Sordariomycetes</taxon>
        <taxon>Hypocreomycetidae</taxon>
        <taxon>Hypocreales</taxon>
        <taxon>Hypocreaceae</taxon>
        <taxon>Trichoderma</taxon>
    </lineage>
</organism>
<dbReference type="HOGENOM" id="CLU_2776253_0_0_1"/>
<protein>
    <submittedName>
        <fullName evidence="1">Uncharacterized protein</fullName>
    </submittedName>
</protein>
<accession>G9P032</accession>